<keyword evidence="2" id="KW-0472">Membrane</keyword>
<keyword evidence="2" id="KW-1133">Transmembrane helix</keyword>
<feature type="compositionally biased region" description="Polar residues" evidence="1">
    <location>
        <begin position="67"/>
        <end position="80"/>
    </location>
</feature>
<accession>A0AAN6UHH4</accession>
<evidence type="ECO:0000313" key="4">
    <source>
        <dbReference type="Proteomes" id="UP001304895"/>
    </source>
</evidence>
<evidence type="ECO:0000256" key="2">
    <source>
        <dbReference type="SAM" id="Phobius"/>
    </source>
</evidence>
<dbReference type="Proteomes" id="UP001304895">
    <property type="component" value="Unassembled WGS sequence"/>
</dbReference>
<comment type="caution">
    <text evidence="3">The sequence shown here is derived from an EMBL/GenBank/DDBJ whole genome shotgun (WGS) entry which is preliminary data.</text>
</comment>
<feature type="region of interest" description="Disordered" evidence="1">
    <location>
        <begin position="47"/>
        <end position="126"/>
    </location>
</feature>
<dbReference type="AlphaFoldDB" id="A0AAN6UHH4"/>
<evidence type="ECO:0000313" key="3">
    <source>
        <dbReference type="EMBL" id="KAK4133113.1"/>
    </source>
</evidence>
<organism evidence="3 4">
    <name type="scientific">Trichocladium antarcticum</name>
    <dbReference type="NCBI Taxonomy" id="1450529"/>
    <lineage>
        <taxon>Eukaryota</taxon>
        <taxon>Fungi</taxon>
        <taxon>Dikarya</taxon>
        <taxon>Ascomycota</taxon>
        <taxon>Pezizomycotina</taxon>
        <taxon>Sordariomycetes</taxon>
        <taxon>Sordariomycetidae</taxon>
        <taxon>Sordariales</taxon>
        <taxon>Chaetomiaceae</taxon>
        <taxon>Trichocladium</taxon>
    </lineage>
</organism>
<sequence length="126" mass="13717">MGSCEHHHSAVSCFSLRGPLRRAAISFPLFFLSFSFFIFSGFSLPSRTNNHSAQRSPTPARPHHLTQKTTKPGNQTSTRLPRTIRAPPCACPPVRHMVSGPPNPFSSPDLWGGSGIKLRPTRAGLG</sequence>
<keyword evidence="2" id="KW-0812">Transmembrane</keyword>
<protein>
    <submittedName>
        <fullName evidence="3">Uncharacterized protein</fullName>
    </submittedName>
</protein>
<reference evidence="3" key="2">
    <citation type="submission" date="2023-05" db="EMBL/GenBank/DDBJ databases">
        <authorList>
            <consortium name="Lawrence Berkeley National Laboratory"/>
            <person name="Steindorff A."/>
            <person name="Hensen N."/>
            <person name="Bonometti L."/>
            <person name="Westerberg I."/>
            <person name="Brannstrom I.O."/>
            <person name="Guillou S."/>
            <person name="Cros-Aarteil S."/>
            <person name="Calhoun S."/>
            <person name="Haridas S."/>
            <person name="Kuo A."/>
            <person name="Mondo S."/>
            <person name="Pangilinan J."/>
            <person name="Riley R."/>
            <person name="Labutti K."/>
            <person name="Andreopoulos B."/>
            <person name="Lipzen A."/>
            <person name="Chen C."/>
            <person name="Yanf M."/>
            <person name="Daum C."/>
            <person name="Ng V."/>
            <person name="Clum A."/>
            <person name="Ohm R."/>
            <person name="Martin F."/>
            <person name="Silar P."/>
            <person name="Natvig D."/>
            <person name="Lalanne C."/>
            <person name="Gautier V."/>
            <person name="Ament-Velasquez S.L."/>
            <person name="Kruys A."/>
            <person name="Hutchinson M.I."/>
            <person name="Powell A.J."/>
            <person name="Barry K."/>
            <person name="Miller A.N."/>
            <person name="Grigoriev I.V."/>
            <person name="Debuchy R."/>
            <person name="Gladieux P."/>
            <person name="Thoren M.H."/>
            <person name="Johannesson H."/>
        </authorList>
    </citation>
    <scope>NUCLEOTIDE SEQUENCE</scope>
    <source>
        <strain evidence="3">CBS 123565</strain>
    </source>
</reference>
<reference evidence="3" key="1">
    <citation type="journal article" date="2023" name="Mol. Phylogenet. Evol.">
        <title>Genome-scale phylogeny and comparative genomics of the fungal order Sordariales.</title>
        <authorList>
            <person name="Hensen N."/>
            <person name="Bonometti L."/>
            <person name="Westerberg I."/>
            <person name="Brannstrom I.O."/>
            <person name="Guillou S."/>
            <person name="Cros-Aarteil S."/>
            <person name="Calhoun S."/>
            <person name="Haridas S."/>
            <person name="Kuo A."/>
            <person name="Mondo S."/>
            <person name="Pangilinan J."/>
            <person name="Riley R."/>
            <person name="LaButti K."/>
            <person name="Andreopoulos B."/>
            <person name="Lipzen A."/>
            <person name="Chen C."/>
            <person name="Yan M."/>
            <person name="Daum C."/>
            <person name="Ng V."/>
            <person name="Clum A."/>
            <person name="Steindorff A."/>
            <person name="Ohm R.A."/>
            <person name="Martin F."/>
            <person name="Silar P."/>
            <person name="Natvig D.O."/>
            <person name="Lalanne C."/>
            <person name="Gautier V."/>
            <person name="Ament-Velasquez S.L."/>
            <person name="Kruys A."/>
            <person name="Hutchinson M.I."/>
            <person name="Powell A.J."/>
            <person name="Barry K."/>
            <person name="Miller A.N."/>
            <person name="Grigoriev I.V."/>
            <person name="Debuchy R."/>
            <person name="Gladieux P."/>
            <person name="Hiltunen Thoren M."/>
            <person name="Johannesson H."/>
        </authorList>
    </citation>
    <scope>NUCLEOTIDE SEQUENCE</scope>
    <source>
        <strain evidence="3">CBS 123565</strain>
    </source>
</reference>
<name>A0AAN6UHH4_9PEZI</name>
<proteinExistence type="predicted"/>
<gene>
    <name evidence="3" type="ORF">BT67DRAFT_56319</name>
</gene>
<evidence type="ECO:0000256" key="1">
    <source>
        <dbReference type="SAM" id="MobiDB-lite"/>
    </source>
</evidence>
<keyword evidence="4" id="KW-1185">Reference proteome</keyword>
<feature type="compositionally biased region" description="Polar residues" evidence="1">
    <location>
        <begin position="47"/>
        <end position="57"/>
    </location>
</feature>
<feature type="transmembrane region" description="Helical" evidence="2">
    <location>
        <begin position="25"/>
        <end position="45"/>
    </location>
</feature>
<dbReference type="EMBL" id="MU853413">
    <property type="protein sequence ID" value="KAK4133113.1"/>
    <property type="molecule type" value="Genomic_DNA"/>
</dbReference>